<dbReference type="OrthoDB" id="9809788at2"/>
<dbReference type="Proteomes" id="UP000254958">
    <property type="component" value="Unassembled WGS sequence"/>
</dbReference>
<gene>
    <name evidence="3" type="ORF">C7453_101436</name>
    <name evidence="2" type="ORF">HLH32_02155</name>
</gene>
<evidence type="ECO:0000313" key="2">
    <source>
        <dbReference type="EMBL" id="MBB2185206.1"/>
    </source>
</evidence>
<dbReference type="InterPro" id="IPR009683">
    <property type="entry name" value="Extensin-like_C"/>
</dbReference>
<feature type="domain" description="Extensin-like C-terminal" evidence="1">
    <location>
        <begin position="59"/>
        <end position="228"/>
    </location>
</feature>
<proteinExistence type="predicted"/>
<sequence length="228" mass="24656">MRLGRLFILSVCAAMVALAVFHRRWLPPAYDPTQPLDLAAAWTFMTPLKLRLLSASPELCRAALLTSRLPVREHAHSGTAACPLEGVYTVGGGAVSLLPASFLASCSLAVRWSLFESQVAEPVTQAVLHTGLSRIRHVGSFACRDVRDRPGAQSSHATADAIDVSAFVLDDGREIPVSAWNASAPVGLYLHRMRDRACRVFGTVLSPDYNSLHASHFHLQATGFGLCR</sequence>
<dbReference type="Pfam" id="PF06904">
    <property type="entry name" value="Extensin-like_C"/>
    <property type="match status" value="1"/>
</dbReference>
<dbReference type="Proteomes" id="UP000562982">
    <property type="component" value="Unassembled WGS sequence"/>
</dbReference>
<protein>
    <submittedName>
        <fullName evidence="2">Extensin</fullName>
    </submittedName>
</protein>
<evidence type="ECO:0000259" key="1">
    <source>
        <dbReference type="Pfam" id="PF06904"/>
    </source>
</evidence>
<evidence type="ECO:0000313" key="4">
    <source>
        <dbReference type="Proteomes" id="UP000254958"/>
    </source>
</evidence>
<dbReference type="RefSeq" id="WP_114725564.1">
    <property type="nucleotide sequence ID" value="NZ_BJMI01000004.1"/>
</dbReference>
<accession>A0A370GA21</accession>
<dbReference type="AlphaFoldDB" id="A0A370GA21"/>
<organism evidence="3 4">
    <name type="scientific">Gluconacetobacter liquefaciens</name>
    <name type="common">Acetobacter liquefaciens</name>
    <dbReference type="NCBI Taxonomy" id="89584"/>
    <lineage>
        <taxon>Bacteria</taxon>
        <taxon>Pseudomonadati</taxon>
        <taxon>Pseudomonadota</taxon>
        <taxon>Alphaproteobacteria</taxon>
        <taxon>Acetobacterales</taxon>
        <taxon>Acetobacteraceae</taxon>
        <taxon>Gluconacetobacter</taxon>
    </lineage>
</organism>
<comment type="caution">
    <text evidence="3">The sequence shown here is derived from an EMBL/GenBank/DDBJ whole genome shotgun (WGS) entry which is preliminary data.</text>
</comment>
<dbReference type="EMBL" id="QQAW01000001">
    <property type="protein sequence ID" value="RDI40638.1"/>
    <property type="molecule type" value="Genomic_DNA"/>
</dbReference>
<name>A0A370GA21_GLULI</name>
<keyword evidence="4" id="KW-1185">Reference proteome</keyword>
<reference evidence="2 5" key="2">
    <citation type="submission" date="2020-04" db="EMBL/GenBank/DDBJ databases">
        <title>Description of novel Gluconacetobacter.</title>
        <authorList>
            <person name="Sombolestani A."/>
        </authorList>
    </citation>
    <scope>NUCLEOTIDE SEQUENCE [LARGE SCALE GENOMIC DNA]</scope>
    <source>
        <strain evidence="2 5">LMG 1382</strain>
    </source>
</reference>
<dbReference type="EMBL" id="JABEQI010000001">
    <property type="protein sequence ID" value="MBB2185206.1"/>
    <property type="molecule type" value="Genomic_DNA"/>
</dbReference>
<reference evidence="3 4" key="1">
    <citation type="submission" date="2018-07" db="EMBL/GenBank/DDBJ databases">
        <title>Genomic Encyclopedia of Type Strains, Phase IV (KMG-IV): sequencing the most valuable type-strain genomes for metagenomic binning, comparative biology and taxonomic classification.</title>
        <authorList>
            <person name="Goeker M."/>
        </authorList>
    </citation>
    <scope>NUCLEOTIDE SEQUENCE [LARGE SCALE GENOMIC DNA]</scope>
    <source>
        <strain evidence="3 4">DSM 5603</strain>
    </source>
</reference>
<evidence type="ECO:0000313" key="5">
    <source>
        <dbReference type="Proteomes" id="UP000562982"/>
    </source>
</evidence>
<evidence type="ECO:0000313" key="3">
    <source>
        <dbReference type="EMBL" id="RDI40638.1"/>
    </source>
</evidence>